<evidence type="ECO:0000313" key="3">
    <source>
        <dbReference type="Proteomes" id="UP000664122"/>
    </source>
</evidence>
<evidence type="ECO:0000313" key="2">
    <source>
        <dbReference type="EMBL" id="MBO0664027.1"/>
    </source>
</evidence>
<dbReference type="AlphaFoldDB" id="A0A939JXF5"/>
<name>A0A939JXF5_9HYPH</name>
<keyword evidence="3" id="KW-1185">Reference proteome</keyword>
<sequence>MATKIARFGPLVAVGVGALLSGCTGSDIDIAMGPNGPVPPENIGSTLALGAPPASTLALRSAAPLRPSPVGRVAAEPLPPSEPISESPLAPPPPRDADTAPRYETPRYEPSRQETASRGTTRLRWETGPQPVATPHRPQPHLPEADLAQTQVQTRIPEPATTRVADGEPPASPPRRLPRIDEEPAADQPLSPEPQPEQRQAALAPPTTNPAPLRPAAMRGTAQPGSARREIQFLPVVGAPQKDAELLARALSEEASRTNVEIRPASGPVGPLRLKGYFSAFAEGNQTVLVYVWDVLDHNDQRVHRFQGQERVAGTSPDPWSRIDFDTLRKVAAETMRQTTSLPADIS</sequence>
<dbReference type="RefSeq" id="WP_207258944.1">
    <property type="nucleotide sequence ID" value="NZ_JAFMPP010000015.1"/>
</dbReference>
<reference evidence="2" key="1">
    <citation type="submission" date="2021-03" db="EMBL/GenBank/DDBJ databases">
        <title>Whole genome sequence of Jiella sp. CQZ9-1.</title>
        <authorList>
            <person name="Tuo L."/>
        </authorList>
    </citation>
    <scope>NUCLEOTIDE SEQUENCE</scope>
    <source>
        <strain evidence="2">CQZ9-1</strain>
    </source>
</reference>
<feature type="region of interest" description="Disordered" evidence="1">
    <location>
        <begin position="43"/>
        <end position="226"/>
    </location>
</feature>
<protein>
    <recommendedName>
        <fullName evidence="4">Lipoprotein</fullName>
    </recommendedName>
</protein>
<organism evidence="2 3">
    <name type="scientific">Jiella flava</name>
    <dbReference type="NCBI Taxonomy" id="2816857"/>
    <lineage>
        <taxon>Bacteria</taxon>
        <taxon>Pseudomonadati</taxon>
        <taxon>Pseudomonadota</taxon>
        <taxon>Alphaproteobacteria</taxon>
        <taxon>Hyphomicrobiales</taxon>
        <taxon>Aurantimonadaceae</taxon>
        <taxon>Jiella</taxon>
    </lineage>
</organism>
<dbReference type="PROSITE" id="PS51257">
    <property type="entry name" value="PROKAR_LIPOPROTEIN"/>
    <property type="match status" value="1"/>
</dbReference>
<proteinExistence type="predicted"/>
<accession>A0A939JXF5</accession>
<comment type="caution">
    <text evidence="2">The sequence shown here is derived from an EMBL/GenBank/DDBJ whole genome shotgun (WGS) entry which is preliminary data.</text>
</comment>
<evidence type="ECO:0000256" key="1">
    <source>
        <dbReference type="SAM" id="MobiDB-lite"/>
    </source>
</evidence>
<feature type="compositionally biased region" description="Basic and acidic residues" evidence="1">
    <location>
        <begin position="95"/>
        <end position="112"/>
    </location>
</feature>
<evidence type="ECO:0008006" key="4">
    <source>
        <dbReference type="Google" id="ProtNLM"/>
    </source>
</evidence>
<gene>
    <name evidence="2" type="ORF">J1C48_15725</name>
</gene>
<dbReference type="EMBL" id="JAFMPP010000015">
    <property type="protein sequence ID" value="MBO0664027.1"/>
    <property type="molecule type" value="Genomic_DNA"/>
</dbReference>
<dbReference type="Proteomes" id="UP000664122">
    <property type="component" value="Unassembled WGS sequence"/>
</dbReference>